<accession>A0A1H0VLK9</accession>
<dbReference type="InterPro" id="IPR013154">
    <property type="entry name" value="ADH-like_N"/>
</dbReference>
<dbReference type="Gene3D" id="3.90.180.10">
    <property type="entry name" value="Medium-chain alcohol dehydrogenases, catalytic domain"/>
    <property type="match status" value="1"/>
</dbReference>
<dbReference type="Gene3D" id="3.40.50.720">
    <property type="entry name" value="NAD(P)-binding Rossmann-like Domain"/>
    <property type="match status" value="1"/>
</dbReference>
<dbReference type="SUPFAM" id="SSF50129">
    <property type="entry name" value="GroES-like"/>
    <property type="match status" value="1"/>
</dbReference>
<dbReference type="PANTHER" id="PTHR48106:SF18">
    <property type="entry name" value="QUINONE OXIDOREDUCTASE PIG3"/>
    <property type="match status" value="1"/>
</dbReference>
<dbReference type="CDD" id="cd05289">
    <property type="entry name" value="MDR_like_2"/>
    <property type="match status" value="1"/>
</dbReference>
<keyword evidence="1" id="KW-0521">NADP</keyword>
<keyword evidence="2" id="KW-0560">Oxidoreductase</keyword>
<dbReference type="OrthoDB" id="9787435at2"/>
<dbReference type="SUPFAM" id="SSF51735">
    <property type="entry name" value="NAD(P)-binding Rossmann-fold domains"/>
    <property type="match status" value="1"/>
</dbReference>
<evidence type="ECO:0000256" key="2">
    <source>
        <dbReference type="ARBA" id="ARBA00023002"/>
    </source>
</evidence>
<gene>
    <name evidence="4" type="ORF">SAMN04487905_10961</name>
</gene>
<dbReference type="RefSeq" id="WP_092602581.1">
    <property type="nucleotide sequence ID" value="NZ_FNJR01000009.1"/>
</dbReference>
<dbReference type="SMART" id="SM00829">
    <property type="entry name" value="PKS_ER"/>
    <property type="match status" value="1"/>
</dbReference>
<dbReference type="PANTHER" id="PTHR48106">
    <property type="entry name" value="QUINONE OXIDOREDUCTASE PIG3-RELATED"/>
    <property type="match status" value="1"/>
</dbReference>
<evidence type="ECO:0000259" key="3">
    <source>
        <dbReference type="SMART" id="SM00829"/>
    </source>
</evidence>
<dbReference type="InterPro" id="IPR036291">
    <property type="entry name" value="NAD(P)-bd_dom_sf"/>
</dbReference>
<organism evidence="4 5">
    <name type="scientific">Actinopolyspora xinjiangensis</name>
    <dbReference type="NCBI Taxonomy" id="405564"/>
    <lineage>
        <taxon>Bacteria</taxon>
        <taxon>Bacillati</taxon>
        <taxon>Actinomycetota</taxon>
        <taxon>Actinomycetes</taxon>
        <taxon>Actinopolysporales</taxon>
        <taxon>Actinopolysporaceae</taxon>
        <taxon>Actinopolyspora</taxon>
    </lineage>
</organism>
<feature type="domain" description="Enoyl reductase (ER)" evidence="3">
    <location>
        <begin position="10"/>
        <end position="314"/>
    </location>
</feature>
<keyword evidence="5" id="KW-1185">Reference proteome</keyword>
<dbReference type="InterPro" id="IPR011032">
    <property type="entry name" value="GroES-like_sf"/>
</dbReference>
<sequence length="316" mass="33338">MHAIAISSFGDPEVLEVVEKPVPRLRPGCVRVKVAAAAINPTDLMLRSGAVAAYLSEVEPPYVPGMDASGTVEEVAEDVTDLSVGQRVVAFVNPFTETGGAQAERVVVPREQVAPLPSSLPTVESAGLPMNGLTADMALRLLDLPHGATLAVTGGPGALGGFTIQLAKYQGLYVVADAKNAEDHELLLELGADEIVERGATPRETARNYTASFPAGVDAVVDGAVLGEEVLPLVRDGGQLVECRPVDIAEERGIVVHHIMVMNHPDKRTTLAELTQLAADRVLTPRVAEMIKPEDAVEAHHKLAAGGLRGRQLVVF</sequence>
<dbReference type="GO" id="GO:0070402">
    <property type="term" value="F:NADPH binding"/>
    <property type="evidence" value="ECO:0007669"/>
    <property type="project" value="TreeGrafter"/>
</dbReference>
<name>A0A1H0VLK9_9ACTN</name>
<evidence type="ECO:0000313" key="5">
    <source>
        <dbReference type="Proteomes" id="UP000199497"/>
    </source>
</evidence>
<dbReference type="Pfam" id="PF08240">
    <property type="entry name" value="ADH_N"/>
    <property type="match status" value="1"/>
</dbReference>
<dbReference type="GO" id="GO:0016651">
    <property type="term" value="F:oxidoreductase activity, acting on NAD(P)H"/>
    <property type="evidence" value="ECO:0007669"/>
    <property type="project" value="TreeGrafter"/>
</dbReference>
<protein>
    <submittedName>
        <fullName evidence="4">NADPH:quinone reductase</fullName>
    </submittedName>
</protein>
<dbReference type="AlphaFoldDB" id="A0A1H0VLK9"/>
<evidence type="ECO:0000256" key="1">
    <source>
        <dbReference type="ARBA" id="ARBA00022857"/>
    </source>
</evidence>
<proteinExistence type="predicted"/>
<dbReference type="EMBL" id="FNJR01000009">
    <property type="protein sequence ID" value="SDP79214.1"/>
    <property type="molecule type" value="Genomic_DNA"/>
</dbReference>
<dbReference type="InterPro" id="IPR020843">
    <property type="entry name" value="ER"/>
</dbReference>
<dbReference type="Proteomes" id="UP000199497">
    <property type="component" value="Unassembled WGS sequence"/>
</dbReference>
<dbReference type="Pfam" id="PF13602">
    <property type="entry name" value="ADH_zinc_N_2"/>
    <property type="match status" value="1"/>
</dbReference>
<dbReference type="STRING" id="405564.SAMN04487905_10961"/>
<evidence type="ECO:0000313" key="4">
    <source>
        <dbReference type="EMBL" id="SDP79214.1"/>
    </source>
</evidence>
<reference evidence="5" key="1">
    <citation type="submission" date="2016-10" db="EMBL/GenBank/DDBJ databases">
        <authorList>
            <person name="Varghese N."/>
            <person name="Submissions S."/>
        </authorList>
    </citation>
    <scope>NUCLEOTIDE SEQUENCE [LARGE SCALE GENOMIC DNA]</scope>
    <source>
        <strain evidence="5">DSM 46732</strain>
    </source>
</reference>